<dbReference type="GO" id="GO:0005886">
    <property type="term" value="C:plasma membrane"/>
    <property type="evidence" value="ECO:0007669"/>
    <property type="project" value="TreeGrafter"/>
</dbReference>
<dbReference type="AlphaFoldDB" id="A0A1Y0HP87"/>
<name>A0A1Y0HP87_9BACT</name>
<accession>A0A1Y0HP87</accession>
<dbReference type="PANTHER" id="PTHR38459">
    <property type="entry name" value="PROPHAGE BACTOPRENOL-LINKED GLUCOSE TRANSLOCASE HOMOLOG"/>
    <property type="match status" value="1"/>
</dbReference>
<dbReference type="OrthoDB" id="6198004at2"/>
<dbReference type="InterPro" id="IPR051401">
    <property type="entry name" value="GtrA_CellWall_Glycosyl"/>
</dbReference>
<keyword evidence="9" id="KW-1185">Reference proteome</keyword>
<dbReference type="RefSeq" id="WP_088437512.1">
    <property type="nucleotide sequence ID" value="NZ_CP021416.1"/>
</dbReference>
<keyword evidence="4 6" id="KW-1133">Transmembrane helix</keyword>
<reference evidence="9" key="1">
    <citation type="submission" date="2017-05" db="EMBL/GenBank/DDBJ databases">
        <title>Dechlorination kinetics govern the competition between two new strains of the genus Sulfurospirillum.</title>
        <authorList>
            <person name="Buttet G.F."/>
            <person name="Murray A.M."/>
            <person name="Goris T."/>
            <person name="Burion M."/>
            <person name="Lin B."/>
            <person name="Rolle M."/>
            <person name="Maillard J."/>
        </authorList>
    </citation>
    <scope>NUCLEOTIDE SEQUENCE [LARGE SCALE GENOMIC DNA]</scope>
    <source>
        <strain evidence="9">SL2-1</strain>
    </source>
</reference>
<evidence type="ECO:0000256" key="4">
    <source>
        <dbReference type="ARBA" id="ARBA00022989"/>
    </source>
</evidence>
<evidence type="ECO:0000256" key="2">
    <source>
        <dbReference type="ARBA" id="ARBA00009399"/>
    </source>
</evidence>
<comment type="similarity">
    <text evidence="2">Belongs to the GtrA family.</text>
</comment>
<evidence type="ECO:0000256" key="6">
    <source>
        <dbReference type="SAM" id="Phobius"/>
    </source>
</evidence>
<feature type="transmembrane region" description="Helical" evidence="6">
    <location>
        <begin position="35"/>
        <end position="56"/>
    </location>
</feature>
<sequence>MDWKQLKRFVMSGGGATLLHLSSMTLLVWLGVNAIFATAFGMVLGAVVNYIFQYYYTFDSNTKHHTSIFKYCLSVAISFASNMLLFTLFYTLLHFNALVSQLMTSALVAIQNYCIYKKFVFLRNRQ</sequence>
<feature type="transmembrane region" description="Helical" evidence="6">
    <location>
        <begin position="68"/>
        <end position="92"/>
    </location>
</feature>
<organism evidence="8 9">
    <name type="scientific">Sulfurospirillum diekertiae</name>
    <dbReference type="NCBI Taxonomy" id="1854492"/>
    <lineage>
        <taxon>Bacteria</taxon>
        <taxon>Pseudomonadati</taxon>
        <taxon>Campylobacterota</taxon>
        <taxon>Epsilonproteobacteria</taxon>
        <taxon>Campylobacterales</taxon>
        <taxon>Sulfurospirillaceae</taxon>
        <taxon>Sulfurospirillum</taxon>
    </lineage>
</organism>
<dbReference type="GO" id="GO:0000271">
    <property type="term" value="P:polysaccharide biosynthetic process"/>
    <property type="evidence" value="ECO:0007669"/>
    <property type="project" value="InterPro"/>
</dbReference>
<evidence type="ECO:0000256" key="3">
    <source>
        <dbReference type="ARBA" id="ARBA00022692"/>
    </source>
</evidence>
<evidence type="ECO:0000313" key="8">
    <source>
        <dbReference type="EMBL" id="ARU49939.1"/>
    </source>
</evidence>
<evidence type="ECO:0000256" key="5">
    <source>
        <dbReference type="ARBA" id="ARBA00023136"/>
    </source>
</evidence>
<protein>
    <recommendedName>
        <fullName evidence="7">GtrA/DPMS transmembrane domain-containing protein</fullName>
    </recommendedName>
</protein>
<gene>
    <name evidence="8" type="ORF">Sdiek1_2796</name>
</gene>
<dbReference type="Pfam" id="PF04138">
    <property type="entry name" value="GtrA_DPMS_TM"/>
    <property type="match status" value="1"/>
</dbReference>
<evidence type="ECO:0000313" key="9">
    <source>
        <dbReference type="Proteomes" id="UP000196005"/>
    </source>
</evidence>
<dbReference type="KEGG" id="suls:Sdiek1_2796"/>
<evidence type="ECO:0000259" key="7">
    <source>
        <dbReference type="Pfam" id="PF04138"/>
    </source>
</evidence>
<dbReference type="InterPro" id="IPR007267">
    <property type="entry name" value="GtrA_DPMS_TM"/>
</dbReference>
<proteinExistence type="inferred from homology"/>
<feature type="transmembrane region" description="Helical" evidence="6">
    <location>
        <begin position="98"/>
        <end position="116"/>
    </location>
</feature>
<keyword evidence="5 6" id="KW-0472">Membrane</keyword>
<comment type="subcellular location">
    <subcellularLocation>
        <location evidence="1">Membrane</location>
        <topology evidence="1">Multi-pass membrane protein</topology>
    </subcellularLocation>
</comment>
<dbReference type="Proteomes" id="UP000196005">
    <property type="component" value="Chromosome"/>
</dbReference>
<dbReference type="PANTHER" id="PTHR38459:SF1">
    <property type="entry name" value="PROPHAGE BACTOPRENOL-LINKED GLUCOSE TRANSLOCASE HOMOLOG"/>
    <property type="match status" value="1"/>
</dbReference>
<evidence type="ECO:0000256" key="1">
    <source>
        <dbReference type="ARBA" id="ARBA00004141"/>
    </source>
</evidence>
<keyword evidence="3 6" id="KW-0812">Transmembrane</keyword>
<feature type="transmembrane region" description="Helical" evidence="6">
    <location>
        <begin position="9"/>
        <end position="29"/>
    </location>
</feature>
<dbReference type="EMBL" id="CP021416">
    <property type="protein sequence ID" value="ARU49939.1"/>
    <property type="molecule type" value="Genomic_DNA"/>
</dbReference>
<feature type="domain" description="GtrA/DPMS transmembrane" evidence="7">
    <location>
        <begin position="8"/>
        <end position="121"/>
    </location>
</feature>